<dbReference type="SUPFAM" id="SSF63446">
    <property type="entry name" value="Type I dockerin domain"/>
    <property type="match status" value="1"/>
</dbReference>
<accession>A0A9X2FCA7</accession>
<dbReference type="Pfam" id="PF07589">
    <property type="entry name" value="PEP-CTERM"/>
    <property type="match status" value="1"/>
</dbReference>
<feature type="domain" description="Ice-binding protein C-terminal" evidence="2">
    <location>
        <begin position="467"/>
        <end position="490"/>
    </location>
</feature>
<gene>
    <name evidence="3" type="ORF">NG895_07175</name>
</gene>
<evidence type="ECO:0000313" key="3">
    <source>
        <dbReference type="EMBL" id="MCO6043684.1"/>
    </source>
</evidence>
<evidence type="ECO:0000256" key="1">
    <source>
        <dbReference type="SAM" id="MobiDB-lite"/>
    </source>
</evidence>
<evidence type="ECO:0000259" key="2">
    <source>
        <dbReference type="Pfam" id="PF07589"/>
    </source>
</evidence>
<reference evidence="3" key="1">
    <citation type="submission" date="2022-06" db="EMBL/GenBank/DDBJ databases">
        <title>Aeoliella straminimaris, a novel planctomycete from sediments.</title>
        <authorList>
            <person name="Vitorino I.R."/>
            <person name="Lage O.M."/>
        </authorList>
    </citation>
    <scope>NUCLEOTIDE SEQUENCE</scope>
    <source>
        <strain evidence="3">ICT_H6.2</strain>
    </source>
</reference>
<evidence type="ECO:0000313" key="4">
    <source>
        <dbReference type="Proteomes" id="UP001155241"/>
    </source>
</evidence>
<dbReference type="RefSeq" id="WP_252851790.1">
    <property type="nucleotide sequence ID" value="NZ_JAMXLR010000026.1"/>
</dbReference>
<dbReference type="Proteomes" id="UP001155241">
    <property type="component" value="Unassembled WGS sequence"/>
</dbReference>
<feature type="region of interest" description="Disordered" evidence="1">
    <location>
        <begin position="803"/>
        <end position="822"/>
    </location>
</feature>
<keyword evidence="4" id="KW-1185">Reference proteome</keyword>
<dbReference type="InterPro" id="IPR036439">
    <property type="entry name" value="Dockerin_dom_sf"/>
</dbReference>
<comment type="caution">
    <text evidence="3">The sequence shown here is derived from an EMBL/GenBank/DDBJ whole genome shotgun (WGS) entry which is preliminary data.</text>
</comment>
<protein>
    <submittedName>
        <fullName evidence="3">PEP-CTERM sorting domain-containing protein</fullName>
    </submittedName>
</protein>
<dbReference type="GO" id="GO:0000272">
    <property type="term" value="P:polysaccharide catabolic process"/>
    <property type="evidence" value="ECO:0007669"/>
    <property type="project" value="InterPro"/>
</dbReference>
<dbReference type="SUPFAM" id="SSF49899">
    <property type="entry name" value="Concanavalin A-like lectins/glucanases"/>
    <property type="match status" value="1"/>
</dbReference>
<dbReference type="InterPro" id="IPR013320">
    <property type="entry name" value="ConA-like_dom_sf"/>
</dbReference>
<dbReference type="InterPro" id="IPR018247">
    <property type="entry name" value="EF_Hand_1_Ca_BS"/>
</dbReference>
<proteinExistence type="predicted"/>
<dbReference type="NCBIfam" id="TIGR02595">
    <property type="entry name" value="PEP_CTERM"/>
    <property type="match status" value="1"/>
</dbReference>
<name>A0A9X2FCA7_9BACT</name>
<dbReference type="PROSITE" id="PS00018">
    <property type="entry name" value="EF_HAND_1"/>
    <property type="match status" value="1"/>
</dbReference>
<dbReference type="InterPro" id="IPR013424">
    <property type="entry name" value="Ice-binding_C"/>
</dbReference>
<organism evidence="3 4">
    <name type="scientific">Aeoliella straminimaris</name>
    <dbReference type="NCBI Taxonomy" id="2954799"/>
    <lineage>
        <taxon>Bacteria</taxon>
        <taxon>Pseudomonadati</taxon>
        <taxon>Planctomycetota</taxon>
        <taxon>Planctomycetia</taxon>
        <taxon>Pirellulales</taxon>
        <taxon>Lacipirellulaceae</taxon>
        <taxon>Aeoliella</taxon>
    </lineage>
</organism>
<dbReference type="EMBL" id="JAMXLR010000026">
    <property type="protein sequence ID" value="MCO6043684.1"/>
    <property type="molecule type" value="Genomic_DNA"/>
</dbReference>
<sequence length="1435" mass="150077">MFTIGTRRSVAGVFGPRVIRVVLLGIALFFGVGRAADAQLVGLWEFENASDPGGATIGNDLIVNNTNATIAGVAGIDGSDGAVAVGIGDYFSANHDIPPNGGSGSYVNEYTFVYDVYLPVSSDSSWRTLFQTSDDNSNDGDYFISTSNTIGVAAIGYSSQTISAGDWYRIVFSADIGASPSSFTTTVTDASGTSWSFDHGAQGLDGRHALYSTANENIVNFFADNDGDDAELHVSNLAIFDRPLSSFQVEALGVPGDPIAFTPNPVLAVEINRDSGAISISNPLSTAQGIKGYSIRSSAGALLESNFVPLADSDSSWVQLTASGATDNLSEAHLTTGSIPSETPVMLDNGSNGAWLKYFDESDISFEYLNENNELIKGDVLFTGTTQTVPYPAGDLNFDGAVDGLDWNTYVADLGTRFSELSDALAYRQGDFNSDGVNNHADFIAFKSMFDAANGAGSFQAMLAGSPVPEPSSLAILAMAGLALVSMRRRLGAAVVALCVVACTSIANAQLVGLWEFGNAANPGQATIGNNLVVNNTNGTIVSTAGVDGADGAFSVGVGDYFTANHDIAPNGGSSDYVNEYTFVYDVYLPASTDSTWRSLFQTNLGNTNDGDYFVSTSNRLGVAEIGYTTQTVSEGAWYRLVFAADIGTSESSFTTTVIDGGGTSWSFDHLEQGLDGRHSLYSTANENLVHFFADENGEDNEVHVSTLAIFDEPLKSFQVGFLGGPGDPISYVPEPTLTLNIDKRTGNVTIDNESGNDLGQPINFYEIISGDGQGGDGLLTTSGWNSLSDQSGITAGIDPVDHAGSPTPGAGNDPGETWDEGNSSVDILTEAFLSGSTAFADSFSVNLGSVYTGGISGAEDITFNYALEDGTLVSGNVEIFISQPTVGDFNGDGVVDIADYTVWRNNLGASESVLPAGSYTAGNGTVDAEEYSSWKSNFGTGMGAGALAGSTVPEPGAMLLVVGLVGVMGIGRQKPGWGADISRRVCCFLLTALFVSLSLPSWAAKTTDRSYLLGDDSVEAPVSNGLEVGTNFQGEGGSKFTADSAFVDATNFTDAQDLQAFGSPVYRDVVTTSRPGGSGYGIEFDGVDDRLQGIPLNIPEQSVTDTNNFPSGFPFIYAGLQARGLQMWVRPDQAGLNAGVRQTIVMDTTEAGGVAITADGKWTQIFDTETTDGSIPATVPVVGDTWYHVMQHIYPSEAPGAPVFVPGVGSDAGFTSVVYVDGIAVSASNDFPDPGDLTAGDRVGVLSIGAAELANQDSNPSTADFGEYFDGTIDDLEMYVFGDNSDLAGGQNYGTFDLFADNEWIADEIANTMPGGVLLMGDVNMNGVVSGNGTGPAATDDVTAFVDNWLFENRITGWGNKVITVGDWSTWEKGDMNHDGTTDLRDWALINAANPSMGSAIVSALSGSPVPEPSALVMIGISSLFAAAWARGRR</sequence>